<dbReference type="Pfam" id="PF10670">
    <property type="entry name" value="DUF4198"/>
    <property type="match status" value="1"/>
</dbReference>
<dbReference type="HOGENOM" id="CLU_098522_0_0_2"/>
<reference evidence="1 2" key="1">
    <citation type="submission" date="2014-07" db="EMBL/GenBank/DDBJ databases">
        <title>Methanogenic archaea and the global carbon cycle.</title>
        <authorList>
            <person name="Henriksen J.R."/>
            <person name="Luke J."/>
            <person name="Reinhart S."/>
            <person name="Benedict M.N."/>
            <person name="Youngblut N.D."/>
            <person name="Metcalf M.E."/>
            <person name="Whitaker R.J."/>
            <person name="Metcalf W.W."/>
        </authorList>
    </citation>
    <scope>NUCLEOTIDE SEQUENCE [LARGE SCALE GENOMIC DNA]</scope>
    <source>
        <strain evidence="1 2">HB-1</strain>
    </source>
</reference>
<organism evidence="1 2">
    <name type="scientific">Methanosarcina horonobensis HB-1 = JCM 15518</name>
    <dbReference type="NCBI Taxonomy" id="1434110"/>
    <lineage>
        <taxon>Archaea</taxon>
        <taxon>Methanobacteriati</taxon>
        <taxon>Methanobacteriota</taxon>
        <taxon>Stenosarchaea group</taxon>
        <taxon>Methanomicrobia</taxon>
        <taxon>Methanosarcinales</taxon>
        <taxon>Methanosarcinaceae</taxon>
        <taxon>Methanosarcina</taxon>
    </lineage>
</organism>
<sequence length="218" mass="23826">MKDDDVEIGLYFGHMMKPDGCPEIAKVSPSVYAPDGEKISAVLAAKNEAIELKFKVDGPGCYTVVADLSPEIYSNTKKEGFKAGAKKMYNDAVYAGAWHQMAKAFVTIGENGEFNAGHTTGILDIFPGEITARVGTPLALTVFYEGKKLEGAEVKAVSKKEGKEMAVLVTDKDGIVNVPITEEGKWMFLVRHRDESKGIEDEFDEMVFVTTYTLEAVK</sequence>
<keyword evidence="2" id="KW-1185">Reference proteome</keyword>
<evidence type="ECO:0008006" key="3">
    <source>
        <dbReference type="Google" id="ProtNLM"/>
    </source>
</evidence>
<protein>
    <recommendedName>
        <fullName evidence="3">Nickel uptake substrate-specific transmembrane region</fullName>
    </recommendedName>
</protein>
<dbReference type="KEGG" id="mhor:MSHOH_2405"/>
<evidence type="ECO:0000313" key="2">
    <source>
        <dbReference type="Proteomes" id="UP000033101"/>
    </source>
</evidence>
<evidence type="ECO:0000313" key="1">
    <source>
        <dbReference type="EMBL" id="AKB78888.1"/>
    </source>
</evidence>
<dbReference type="PATRIC" id="fig|1434110.4.peg.3093"/>
<name>A0A0E3SGX7_9EURY</name>
<accession>A0A0E3SGX7</accession>
<dbReference type="Proteomes" id="UP000033101">
    <property type="component" value="Chromosome"/>
</dbReference>
<proteinExistence type="predicted"/>
<dbReference type="AlphaFoldDB" id="A0A0E3SGX7"/>
<gene>
    <name evidence="1" type="ORF">MSHOH_2405</name>
</gene>
<dbReference type="EMBL" id="CP009516">
    <property type="protein sequence ID" value="AKB78888.1"/>
    <property type="molecule type" value="Genomic_DNA"/>
</dbReference>
<dbReference type="InterPro" id="IPR019613">
    <property type="entry name" value="DUF4198"/>
</dbReference>